<accession>A0A0G1X132</accession>
<gene>
    <name evidence="8" type="ORF">UY16_C0013G0035</name>
</gene>
<name>A0A0G1X132_9BACT</name>
<evidence type="ECO:0000256" key="1">
    <source>
        <dbReference type="ARBA" id="ARBA00004651"/>
    </source>
</evidence>
<evidence type="ECO:0000256" key="6">
    <source>
        <dbReference type="SAM" id="Phobius"/>
    </source>
</evidence>
<dbReference type="AlphaFoldDB" id="A0A0G1X132"/>
<organism evidence="8 9">
    <name type="scientific">Candidatus Gottesmanbacteria bacterium GW2011_GWA2_47_9</name>
    <dbReference type="NCBI Taxonomy" id="1618445"/>
    <lineage>
        <taxon>Bacteria</taxon>
        <taxon>Candidatus Gottesmaniibacteriota</taxon>
    </lineage>
</organism>
<sequence>MWLVWLLSMVGLGVVFYVVLSLGAKSTIIQQLLRRKQTLARAQASNITSFFQVFGESVALRAQLRSMDRRDASTVDDLEAFVDQWDDSGLVAGVALTDTRGVVKLNANVLKKPDIGASLADRDYFVWAKSQQKEGEYFVGQPVISRVGGTKGQVIVPVVSPVYRNGVFLGAVISSVKLQPLIQRYLELIKVTDATEVHLLAKNGDILFDNIISDNIGTKMVNDLEADAVTRILNTTGEGTLKTKKYLIAIAPVTLSDQHWAIVMSTPVQTVVSMTTPVYLRQLAIFLLVSFNTLLVGIIATRGNQKRL</sequence>
<evidence type="ECO:0000256" key="3">
    <source>
        <dbReference type="ARBA" id="ARBA00022692"/>
    </source>
</evidence>
<evidence type="ECO:0000313" key="8">
    <source>
        <dbReference type="EMBL" id="KKU88125.1"/>
    </source>
</evidence>
<dbReference type="EMBL" id="LCOY01000013">
    <property type="protein sequence ID" value="KKU88125.1"/>
    <property type="molecule type" value="Genomic_DNA"/>
</dbReference>
<evidence type="ECO:0000313" key="9">
    <source>
        <dbReference type="Proteomes" id="UP000034739"/>
    </source>
</evidence>
<evidence type="ECO:0000259" key="7">
    <source>
        <dbReference type="Pfam" id="PF02743"/>
    </source>
</evidence>
<dbReference type="InterPro" id="IPR033479">
    <property type="entry name" value="dCache_1"/>
</dbReference>
<keyword evidence="3 6" id="KW-0812">Transmembrane</keyword>
<keyword evidence="5 6" id="KW-0472">Membrane</keyword>
<dbReference type="CDD" id="cd12914">
    <property type="entry name" value="PDC1_DGC_like"/>
    <property type="match status" value="1"/>
</dbReference>
<dbReference type="GO" id="GO:0005886">
    <property type="term" value="C:plasma membrane"/>
    <property type="evidence" value="ECO:0007669"/>
    <property type="project" value="UniProtKB-SubCell"/>
</dbReference>
<keyword evidence="2" id="KW-1003">Cell membrane</keyword>
<evidence type="ECO:0000256" key="5">
    <source>
        <dbReference type="ARBA" id="ARBA00023136"/>
    </source>
</evidence>
<dbReference type="Pfam" id="PF02743">
    <property type="entry name" value="dCache_1"/>
    <property type="match status" value="1"/>
</dbReference>
<dbReference type="Proteomes" id="UP000034739">
    <property type="component" value="Unassembled WGS sequence"/>
</dbReference>
<evidence type="ECO:0000256" key="4">
    <source>
        <dbReference type="ARBA" id="ARBA00022989"/>
    </source>
</evidence>
<protein>
    <recommendedName>
        <fullName evidence="7">Cache domain-containing protein</fullName>
    </recommendedName>
</protein>
<evidence type="ECO:0000256" key="2">
    <source>
        <dbReference type="ARBA" id="ARBA00022475"/>
    </source>
</evidence>
<dbReference type="Gene3D" id="3.30.450.20">
    <property type="entry name" value="PAS domain"/>
    <property type="match status" value="1"/>
</dbReference>
<proteinExistence type="predicted"/>
<comment type="caution">
    <text evidence="8">The sequence shown here is derived from an EMBL/GenBank/DDBJ whole genome shotgun (WGS) entry which is preliminary data.</text>
</comment>
<reference evidence="8 9" key="1">
    <citation type="journal article" date="2015" name="Nature">
        <title>rRNA introns, odd ribosomes, and small enigmatic genomes across a large radiation of phyla.</title>
        <authorList>
            <person name="Brown C.T."/>
            <person name="Hug L.A."/>
            <person name="Thomas B.C."/>
            <person name="Sharon I."/>
            <person name="Castelle C.J."/>
            <person name="Singh A."/>
            <person name="Wilkins M.J."/>
            <person name="Williams K.H."/>
            <person name="Banfield J.F."/>
        </authorList>
    </citation>
    <scope>NUCLEOTIDE SEQUENCE [LARGE SCALE GENOMIC DNA]</scope>
</reference>
<feature type="domain" description="Cache" evidence="7">
    <location>
        <begin position="27"/>
        <end position="264"/>
    </location>
</feature>
<feature type="transmembrane region" description="Helical" evidence="6">
    <location>
        <begin position="279"/>
        <end position="300"/>
    </location>
</feature>
<comment type="subcellular location">
    <subcellularLocation>
        <location evidence="1">Cell membrane</location>
        <topology evidence="1">Multi-pass membrane protein</topology>
    </subcellularLocation>
</comment>
<keyword evidence="4 6" id="KW-1133">Transmembrane helix</keyword>